<evidence type="ECO:0000256" key="2">
    <source>
        <dbReference type="SAM" id="SignalP"/>
    </source>
</evidence>
<evidence type="ECO:0000313" key="5">
    <source>
        <dbReference type="Proteomes" id="UP000541154"/>
    </source>
</evidence>
<evidence type="ECO:0000256" key="1">
    <source>
        <dbReference type="SAM" id="MobiDB-lite"/>
    </source>
</evidence>
<evidence type="ECO:0000313" key="4">
    <source>
        <dbReference type="EMBL" id="KAF5860398.1"/>
    </source>
</evidence>
<accession>A0A5N6G435</accession>
<organism evidence="3">
    <name type="scientific">Petromyces alliaceus</name>
    <name type="common">Aspergillus alliaceus</name>
    <dbReference type="NCBI Taxonomy" id="209559"/>
    <lineage>
        <taxon>Eukaryota</taxon>
        <taxon>Fungi</taxon>
        <taxon>Dikarya</taxon>
        <taxon>Ascomycota</taxon>
        <taxon>Pezizomycotina</taxon>
        <taxon>Eurotiomycetes</taxon>
        <taxon>Eurotiomycetidae</taxon>
        <taxon>Eurotiales</taxon>
        <taxon>Aspergillaceae</taxon>
        <taxon>Aspergillus</taxon>
        <taxon>Aspergillus subgen. Circumdati</taxon>
    </lineage>
</organism>
<keyword evidence="2" id="KW-0732">Signal</keyword>
<gene>
    <name evidence="3" type="ORF">BDV23DRAFT_123461</name>
    <name evidence="4" type="ORF">ETB97_001617</name>
</gene>
<dbReference type="Proteomes" id="UP000326877">
    <property type="component" value="Unassembled WGS sequence"/>
</dbReference>
<dbReference type="EMBL" id="ML735291">
    <property type="protein sequence ID" value="KAE8387542.1"/>
    <property type="molecule type" value="Genomic_DNA"/>
</dbReference>
<accession>A0A8H6A6R8</accession>
<protein>
    <submittedName>
        <fullName evidence="3">Uncharacterized protein</fullName>
    </submittedName>
</protein>
<name>A0A5N7C0B9_PETAA</name>
<dbReference type="AlphaFoldDB" id="A0A5N7C0B9"/>
<proteinExistence type="predicted"/>
<reference evidence="4 5" key="1">
    <citation type="submission" date="2019-04" db="EMBL/GenBank/DDBJ databases">
        <title>Aspergillus burnettii sp. nov., novel species from soil in southeast Queensland.</title>
        <authorList>
            <person name="Gilchrist C.L.M."/>
            <person name="Pitt J.I."/>
            <person name="Lange L."/>
            <person name="Lacey H.J."/>
            <person name="Vuong D."/>
            <person name="Midgley D.J."/>
            <person name="Greenfield P."/>
            <person name="Bradbury M."/>
            <person name="Lacey E."/>
            <person name="Busk P.K."/>
            <person name="Pilgaard B."/>
            <person name="Chooi Y.H."/>
            <person name="Piggott A.M."/>
        </authorList>
    </citation>
    <scope>NUCLEOTIDE SEQUENCE [LARGE SCALE GENOMIC DNA]</scope>
    <source>
        <strain evidence="4 5">FRR 5400</strain>
    </source>
</reference>
<keyword evidence="5" id="KW-1185">Reference proteome</keyword>
<dbReference type="EMBL" id="SPNV01000131">
    <property type="protein sequence ID" value="KAF5860398.1"/>
    <property type="molecule type" value="Genomic_DNA"/>
</dbReference>
<sequence>MKLSVTALPLFLAASMAMPTPAQPNEIVRRFEGATLLDGIMKSGGASGMLKSVADGINLPLKPEDLKKGAKDTKGAKDAQGVKDAKQGN</sequence>
<dbReference type="OrthoDB" id="4454202at2759"/>
<reference evidence="3" key="2">
    <citation type="submission" date="2019-04" db="EMBL/GenBank/DDBJ databases">
        <title>Friends and foes A comparative genomics studyof 23 Aspergillus species from section Flavi.</title>
        <authorList>
            <consortium name="DOE Joint Genome Institute"/>
            <person name="Kjaerbolling I."/>
            <person name="Vesth T."/>
            <person name="Frisvad J.C."/>
            <person name="Nybo J.L."/>
            <person name="Theobald S."/>
            <person name="Kildgaard S."/>
            <person name="Isbrandt T."/>
            <person name="Kuo A."/>
            <person name="Sato A."/>
            <person name="Lyhne E.K."/>
            <person name="Kogle M.E."/>
            <person name="Wiebenga A."/>
            <person name="Kun R.S."/>
            <person name="Lubbers R.J."/>
            <person name="Makela M.R."/>
            <person name="Barry K."/>
            <person name="Chovatia M."/>
            <person name="Clum A."/>
            <person name="Daum C."/>
            <person name="Haridas S."/>
            <person name="He G."/>
            <person name="LaButti K."/>
            <person name="Lipzen A."/>
            <person name="Mondo S."/>
            <person name="Riley R."/>
            <person name="Salamov A."/>
            <person name="Simmons B.A."/>
            <person name="Magnuson J.K."/>
            <person name="Henrissat B."/>
            <person name="Mortensen U.H."/>
            <person name="Larsen T.O."/>
            <person name="Devries R.P."/>
            <person name="Grigoriev I.V."/>
            <person name="Machida M."/>
            <person name="Baker S.E."/>
            <person name="Andersen M.R."/>
        </authorList>
    </citation>
    <scope>NUCLEOTIDE SEQUENCE [LARGE SCALE GENOMIC DNA]</scope>
    <source>
        <strain evidence="3">IBT 14317</strain>
    </source>
</reference>
<feature type="compositionally biased region" description="Basic and acidic residues" evidence="1">
    <location>
        <begin position="62"/>
        <end position="89"/>
    </location>
</feature>
<evidence type="ECO:0000313" key="3">
    <source>
        <dbReference type="EMBL" id="KAE8387542.1"/>
    </source>
</evidence>
<feature type="chain" id="PRO_5043207797" evidence="2">
    <location>
        <begin position="23"/>
        <end position="89"/>
    </location>
</feature>
<accession>A0A5N7C0B9</accession>
<feature type="signal peptide" evidence="2">
    <location>
        <begin position="1"/>
        <end position="22"/>
    </location>
</feature>
<dbReference type="Proteomes" id="UP000541154">
    <property type="component" value="Unassembled WGS sequence"/>
</dbReference>
<feature type="region of interest" description="Disordered" evidence="1">
    <location>
        <begin position="61"/>
        <end position="89"/>
    </location>
</feature>